<dbReference type="OrthoDB" id="10003460at2759"/>
<organism evidence="2 3">
    <name type="scientific">Chrysodeixis includens</name>
    <name type="common">Soybean looper</name>
    <name type="synonym">Pseudoplusia includens</name>
    <dbReference type="NCBI Taxonomy" id="689277"/>
    <lineage>
        <taxon>Eukaryota</taxon>
        <taxon>Metazoa</taxon>
        <taxon>Ecdysozoa</taxon>
        <taxon>Arthropoda</taxon>
        <taxon>Hexapoda</taxon>
        <taxon>Insecta</taxon>
        <taxon>Pterygota</taxon>
        <taxon>Neoptera</taxon>
        <taxon>Endopterygota</taxon>
        <taxon>Lepidoptera</taxon>
        <taxon>Glossata</taxon>
        <taxon>Ditrysia</taxon>
        <taxon>Noctuoidea</taxon>
        <taxon>Noctuidae</taxon>
        <taxon>Plusiinae</taxon>
        <taxon>Chrysodeixis</taxon>
    </lineage>
</organism>
<evidence type="ECO:0000256" key="1">
    <source>
        <dbReference type="ARBA" id="ARBA00009973"/>
    </source>
</evidence>
<dbReference type="Proteomes" id="UP001154114">
    <property type="component" value="Chromosome 8"/>
</dbReference>
<keyword evidence="3" id="KW-1185">Reference proteome</keyword>
<name>A0A9P0C768_CHRIL</name>
<sequence length="155" mass="18066">MSFLYVRVYYGPADSFGSIGVHKPQFLIGLQDAVRKLGFRVDLVAVDHVNYCMIEMCGHEIFRCNIKQLQFNMTSHRDVVAQRAIDAVIQSSAKFRRASACLWIWSYVEAQIFRRGKYTMPDHWLKDITYTPFEDTDSCVECYKFLLSKKIEEDS</sequence>
<gene>
    <name evidence="2" type="ORF">CINC_LOCUS12683</name>
</gene>
<protein>
    <submittedName>
        <fullName evidence="2">Uncharacterized protein</fullName>
    </submittedName>
</protein>
<reference evidence="2" key="1">
    <citation type="submission" date="2021-12" db="EMBL/GenBank/DDBJ databases">
        <authorList>
            <person name="King R."/>
        </authorList>
    </citation>
    <scope>NUCLEOTIDE SEQUENCE</scope>
</reference>
<evidence type="ECO:0000313" key="2">
    <source>
        <dbReference type="EMBL" id="CAH0627284.1"/>
    </source>
</evidence>
<dbReference type="Pfam" id="PF15092">
    <property type="entry name" value="UPF0728"/>
    <property type="match status" value="1"/>
</dbReference>
<dbReference type="InterPro" id="IPR027885">
    <property type="entry name" value="UPF0728"/>
</dbReference>
<evidence type="ECO:0000313" key="3">
    <source>
        <dbReference type="Proteomes" id="UP001154114"/>
    </source>
</evidence>
<dbReference type="AlphaFoldDB" id="A0A9P0C768"/>
<comment type="similarity">
    <text evidence="1">Belongs to the UPF0728 family.</text>
</comment>
<accession>A0A9P0C768</accession>
<dbReference type="EMBL" id="LR824011">
    <property type="protein sequence ID" value="CAH0627284.1"/>
    <property type="molecule type" value="Genomic_DNA"/>
</dbReference>
<proteinExistence type="inferred from homology"/>